<evidence type="ECO:0000256" key="4">
    <source>
        <dbReference type="ARBA" id="ARBA00022490"/>
    </source>
</evidence>
<accession>X0VD96</accession>
<dbReference type="GO" id="GO:0004719">
    <property type="term" value="F:protein-L-isoaspartate (D-aspartate) O-methyltransferase activity"/>
    <property type="evidence" value="ECO:0007669"/>
    <property type="project" value="UniProtKB-EC"/>
</dbReference>
<reference evidence="8" key="1">
    <citation type="journal article" date="2014" name="Front. Microbiol.">
        <title>High frequency of phylogenetically diverse reductive dehalogenase-homologous genes in deep subseafloor sedimentary metagenomes.</title>
        <authorList>
            <person name="Kawai M."/>
            <person name="Futagami T."/>
            <person name="Toyoda A."/>
            <person name="Takaki Y."/>
            <person name="Nishi S."/>
            <person name="Hori S."/>
            <person name="Arai W."/>
            <person name="Tsubouchi T."/>
            <person name="Morono Y."/>
            <person name="Uchiyama I."/>
            <person name="Ito T."/>
            <person name="Fujiyama A."/>
            <person name="Inagaki F."/>
            <person name="Takami H."/>
        </authorList>
    </citation>
    <scope>NUCLEOTIDE SEQUENCE</scope>
    <source>
        <strain evidence="8">Expedition CK06-06</strain>
    </source>
</reference>
<evidence type="ECO:0000256" key="3">
    <source>
        <dbReference type="ARBA" id="ARBA00011890"/>
    </source>
</evidence>
<dbReference type="PANTHER" id="PTHR11579">
    <property type="entry name" value="PROTEIN-L-ISOASPARTATE O-METHYLTRANSFERASE"/>
    <property type="match status" value="1"/>
</dbReference>
<dbReference type="InterPro" id="IPR000682">
    <property type="entry name" value="PCMT"/>
</dbReference>
<dbReference type="EMBL" id="BARS01037854">
    <property type="protein sequence ID" value="GAG16119.1"/>
    <property type="molecule type" value="Genomic_DNA"/>
</dbReference>
<dbReference type="PANTHER" id="PTHR11579:SF0">
    <property type="entry name" value="PROTEIN-L-ISOASPARTATE(D-ASPARTATE) O-METHYLTRANSFERASE"/>
    <property type="match status" value="1"/>
</dbReference>
<dbReference type="GO" id="GO:0032259">
    <property type="term" value="P:methylation"/>
    <property type="evidence" value="ECO:0007669"/>
    <property type="project" value="UniProtKB-KW"/>
</dbReference>
<keyword evidence="4" id="KW-0963">Cytoplasm</keyword>
<keyword evidence="7" id="KW-0949">S-adenosyl-L-methionine</keyword>
<dbReference type="Gene3D" id="3.40.50.150">
    <property type="entry name" value="Vaccinia Virus protein VP39"/>
    <property type="match status" value="1"/>
</dbReference>
<evidence type="ECO:0000256" key="1">
    <source>
        <dbReference type="ARBA" id="ARBA00004496"/>
    </source>
</evidence>
<evidence type="ECO:0000256" key="2">
    <source>
        <dbReference type="ARBA" id="ARBA00005369"/>
    </source>
</evidence>
<keyword evidence="6" id="KW-0808">Transferase</keyword>
<keyword evidence="5" id="KW-0489">Methyltransferase</keyword>
<dbReference type="Pfam" id="PF01135">
    <property type="entry name" value="PCMT"/>
    <property type="match status" value="1"/>
</dbReference>
<comment type="subcellular location">
    <subcellularLocation>
        <location evidence="1">Cytoplasm</location>
    </subcellularLocation>
</comment>
<proteinExistence type="inferred from homology"/>
<protein>
    <recommendedName>
        <fullName evidence="3">protein-L-isoaspartate(D-aspartate) O-methyltransferase</fullName>
        <ecNumber evidence="3">2.1.1.77</ecNumber>
    </recommendedName>
</protein>
<name>X0VD96_9ZZZZ</name>
<comment type="caution">
    <text evidence="8">The sequence shown here is derived from an EMBL/GenBank/DDBJ whole genome shotgun (WGS) entry which is preliminary data.</text>
</comment>
<dbReference type="PROSITE" id="PS01279">
    <property type="entry name" value="PCMT"/>
    <property type="match status" value="1"/>
</dbReference>
<evidence type="ECO:0000256" key="6">
    <source>
        <dbReference type="ARBA" id="ARBA00022679"/>
    </source>
</evidence>
<dbReference type="InterPro" id="IPR029063">
    <property type="entry name" value="SAM-dependent_MTases_sf"/>
</dbReference>
<dbReference type="EC" id="2.1.1.77" evidence="3"/>
<dbReference type="AlphaFoldDB" id="X0VD96"/>
<gene>
    <name evidence="8" type="ORF">S01H1_57992</name>
</gene>
<evidence type="ECO:0000256" key="5">
    <source>
        <dbReference type="ARBA" id="ARBA00022603"/>
    </source>
</evidence>
<dbReference type="NCBIfam" id="TIGR00080">
    <property type="entry name" value="pimt"/>
    <property type="match status" value="1"/>
</dbReference>
<organism evidence="8">
    <name type="scientific">marine sediment metagenome</name>
    <dbReference type="NCBI Taxonomy" id="412755"/>
    <lineage>
        <taxon>unclassified sequences</taxon>
        <taxon>metagenomes</taxon>
        <taxon>ecological metagenomes</taxon>
    </lineage>
</organism>
<evidence type="ECO:0000313" key="8">
    <source>
        <dbReference type="EMBL" id="GAG16119.1"/>
    </source>
</evidence>
<dbReference type="GO" id="GO:0005737">
    <property type="term" value="C:cytoplasm"/>
    <property type="evidence" value="ECO:0007669"/>
    <property type="project" value="UniProtKB-SubCell"/>
</dbReference>
<dbReference type="CDD" id="cd02440">
    <property type="entry name" value="AdoMet_MTases"/>
    <property type="match status" value="1"/>
</dbReference>
<comment type="similarity">
    <text evidence="2">Belongs to the methyltransferase superfamily. L-isoaspartyl/D-aspartyl protein methyltransferase family.</text>
</comment>
<dbReference type="SUPFAM" id="SSF53335">
    <property type="entry name" value="S-adenosyl-L-methionine-dependent methyltransferases"/>
    <property type="match status" value="1"/>
</dbReference>
<sequence length="185" mass="20365">MVERYLRTGYIKSHSMADAVLKVPREKFMDPIYMEHAYVDQPFPLPGDGGQTISAPYMYPIFYEPLNIKHGNSILEIGAGSGYGAALARELVGEKGLVVTIEINEITCRFAETNLKRTGYGDIKVICGDGSAGYPEDAPYDAICITAASPRVPYHLVEQMKTMGKLMVPVGNAYNMFGQDLIMIT</sequence>
<feature type="non-terminal residue" evidence="8">
    <location>
        <position position="185"/>
    </location>
</feature>
<evidence type="ECO:0000256" key="7">
    <source>
        <dbReference type="ARBA" id="ARBA00022691"/>
    </source>
</evidence>